<comment type="pathway">
    <text evidence="1 12">Lipid metabolism; fatty acid biosynthesis.</text>
</comment>
<dbReference type="NCBIfam" id="NF009466">
    <property type="entry name" value="PRK12826.1-2"/>
    <property type="match status" value="1"/>
</dbReference>
<dbReference type="AlphaFoldDB" id="A0A0H3A943"/>
<dbReference type="PROSITE" id="PS00061">
    <property type="entry name" value="ADH_SHORT"/>
    <property type="match status" value="1"/>
</dbReference>
<feature type="binding site" evidence="11">
    <location>
        <position position="102"/>
    </location>
    <ligand>
        <name>NADP(+)</name>
        <dbReference type="ChEBI" id="CHEBI:58349"/>
    </ligand>
</feature>
<evidence type="ECO:0000313" key="15">
    <source>
        <dbReference type="Proteomes" id="UP000009173"/>
    </source>
</evidence>
<evidence type="ECO:0000256" key="6">
    <source>
        <dbReference type="ARBA" id="ARBA00022857"/>
    </source>
</evidence>
<dbReference type="Gene3D" id="3.40.50.720">
    <property type="entry name" value="NAD(P)-binding Rossmann-like Domain"/>
    <property type="match status" value="1"/>
</dbReference>
<dbReference type="HOGENOM" id="CLU_010194_1_3_7"/>
<dbReference type="InterPro" id="IPR020904">
    <property type="entry name" value="Sc_DH/Rdtase_CS"/>
</dbReference>
<dbReference type="KEGG" id="dvl:Dvul_1851"/>
<name>A0A0H3A943_NITV4</name>
<feature type="binding site" evidence="11">
    <location>
        <begin position="24"/>
        <end position="27"/>
    </location>
    <ligand>
        <name>NADP(+)</name>
        <dbReference type="ChEBI" id="CHEBI:58349"/>
    </ligand>
</feature>
<dbReference type="GO" id="GO:0051287">
    <property type="term" value="F:NAD binding"/>
    <property type="evidence" value="ECO:0007669"/>
    <property type="project" value="UniProtKB-UniRule"/>
</dbReference>
<evidence type="ECO:0000256" key="11">
    <source>
        <dbReference type="PIRSR" id="PIRSR611284-2"/>
    </source>
</evidence>
<sequence>MPFVKPQNARFVMSELTPTAIVTGGSRGIGKTVAETLARSGLQVFLTYVSKPEEAEAVAAGIRDAGGSATAFRLDVSDAAAVAAFFQSEIKDKVRLDVLVNNAGITKDGLIMRMKDEDFERVLDVNLCGAFTCLREASKLMTRQRLGRIINITSVVGQMGNAGQANYCAAKAGLIGLTKSAAKELAARNVTVNAVAPGFIETDMTAGLPEEVRKAYVEAIPLRRLGSAQDIADAVAFLASERASYITGQVLAVNGGMYC</sequence>
<evidence type="ECO:0000256" key="7">
    <source>
        <dbReference type="ARBA" id="ARBA00023002"/>
    </source>
</evidence>
<evidence type="ECO:0000259" key="13">
    <source>
        <dbReference type="SMART" id="SM00822"/>
    </source>
</evidence>
<feature type="active site" description="Proton acceptor" evidence="10">
    <location>
        <position position="167"/>
    </location>
</feature>
<dbReference type="EC" id="1.1.1.100" evidence="3 12"/>
<dbReference type="InterPro" id="IPR036291">
    <property type="entry name" value="NAD(P)-bd_dom_sf"/>
</dbReference>
<comment type="function">
    <text evidence="12">Catalyzes the NADPH-dependent reduction of beta-ketoacyl-ACP substrates to beta-hydroxyacyl-ACP products, the first reductive step in the elongation cycle of fatty acid biosynthesis.</text>
</comment>
<dbReference type="NCBIfam" id="NF004199">
    <property type="entry name" value="PRK05653.1-4"/>
    <property type="match status" value="1"/>
</dbReference>
<evidence type="ECO:0000313" key="14">
    <source>
        <dbReference type="EMBL" id="ABM28868.1"/>
    </source>
</evidence>
<dbReference type="InterPro" id="IPR002347">
    <property type="entry name" value="SDR_fam"/>
</dbReference>
<dbReference type="EMBL" id="CP000527">
    <property type="protein sequence ID" value="ABM28868.1"/>
    <property type="molecule type" value="Genomic_DNA"/>
</dbReference>
<protein>
    <recommendedName>
        <fullName evidence="3 12">3-oxoacyl-[acyl-carrier-protein] reductase</fullName>
        <ecNumber evidence="3 12">1.1.1.100</ecNumber>
    </recommendedName>
</protein>
<evidence type="ECO:0000256" key="9">
    <source>
        <dbReference type="ARBA" id="ARBA00023160"/>
    </source>
</evidence>
<dbReference type="InterPro" id="IPR050259">
    <property type="entry name" value="SDR"/>
</dbReference>
<feature type="binding site" evidence="11">
    <location>
        <position position="200"/>
    </location>
    <ligand>
        <name>NADP(+)</name>
        <dbReference type="ChEBI" id="CHEBI:58349"/>
    </ligand>
</feature>
<dbReference type="SUPFAM" id="SSF51735">
    <property type="entry name" value="NAD(P)-binding Rossmann-fold domains"/>
    <property type="match status" value="1"/>
</dbReference>
<dbReference type="PRINTS" id="PR00080">
    <property type="entry name" value="SDRFAMILY"/>
</dbReference>
<evidence type="ECO:0000256" key="3">
    <source>
        <dbReference type="ARBA" id="ARBA00012948"/>
    </source>
</evidence>
<dbReference type="CDD" id="cd05333">
    <property type="entry name" value="BKR_SDR_c"/>
    <property type="match status" value="1"/>
</dbReference>
<evidence type="ECO:0000256" key="2">
    <source>
        <dbReference type="ARBA" id="ARBA00006484"/>
    </source>
</evidence>
<proteinExistence type="inferred from homology"/>
<dbReference type="PANTHER" id="PTHR42879">
    <property type="entry name" value="3-OXOACYL-(ACYL-CARRIER-PROTEIN) REDUCTASE"/>
    <property type="match status" value="1"/>
</dbReference>
<evidence type="ECO:0000256" key="1">
    <source>
        <dbReference type="ARBA" id="ARBA00005194"/>
    </source>
</evidence>
<dbReference type="PANTHER" id="PTHR42879:SF2">
    <property type="entry name" value="3-OXOACYL-[ACYL-CARRIER-PROTEIN] REDUCTASE FABG"/>
    <property type="match status" value="1"/>
</dbReference>
<keyword evidence="4 12" id="KW-0444">Lipid biosynthesis</keyword>
<dbReference type="GO" id="GO:0030497">
    <property type="term" value="P:fatty acid elongation"/>
    <property type="evidence" value="ECO:0007669"/>
    <property type="project" value="UniProtKB-ARBA"/>
</dbReference>
<keyword evidence="8 12" id="KW-0443">Lipid metabolism</keyword>
<dbReference type="NCBIfam" id="TIGR01830">
    <property type="entry name" value="3oxo_ACP_reduc"/>
    <property type="match status" value="1"/>
</dbReference>
<comment type="similarity">
    <text evidence="2 12">Belongs to the short-chain dehydrogenases/reductases (SDR) family.</text>
</comment>
<dbReference type="GO" id="GO:0004316">
    <property type="term" value="F:3-oxoacyl-[acyl-carrier-protein] reductase (NADPH) activity"/>
    <property type="evidence" value="ECO:0007669"/>
    <property type="project" value="UniProtKB-UniRule"/>
</dbReference>
<comment type="subunit">
    <text evidence="12">Homotetramer.</text>
</comment>
<feature type="domain" description="Ketoreductase" evidence="13">
    <location>
        <begin position="18"/>
        <end position="198"/>
    </location>
</feature>
<dbReference type="Pfam" id="PF13561">
    <property type="entry name" value="adh_short_C2"/>
    <property type="match status" value="1"/>
</dbReference>
<accession>A0A0H3A943</accession>
<keyword evidence="6 11" id="KW-0521">NADP</keyword>
<dbReference type="Proteomes" id="UP000009173">
    <property type="component" value="Chromosome"/>
</dbReference>
<evidence type="ECO:0000256" key="5">
    <source>
        <dbReference type="ARBA" id="ARBA00022832"/>
    </source>
</evidence>
<reference evidence="15" key="1">
    <citation type="journal article" date="2009" name="Environ. Microbiol.">
        <title>Contribution of mobile genetic elements to Desulfovibrio vulgaris genome plasticity.</title>
        <authorList>
            <person name="Walker C.B."/>
            <person name="Stolyar S."/>
            <person name="Chivian D."/>
            <person name="Pinel N."/>
            <person name="Gabster J.A."/>
            <person name="Dehal P.S."/>
            <person name="He Z."/>
            <person name="Yang Z.K."/>
            <person name="Yen H.C."/>
            <person name="Zhou J."/>
            <person name="Wall J.D."/>
            <person name="Hazen T.C."/>
            <person name="Arkin A.P."/>
            <person name="Stahl D.A."/>
        </authorList>
    </citation>
    <scope>NUCLEOTIDE SEQUENCE [LARGE SCALE GENOMIC DNA]</scope>
    <source>
        <strain evidence="15">DP4</strain>
    </source>
</reference>
<dbReference type="FunFam" id="3.40.50.720:FF:000037">
    <property type="entry name" value="3-oxoacyl-[acyl-carrier-protein] reductase FabG"/>
    <property type="match status" value="1"/>
</dbReference>
<organism evidence="14 15">
    <name type="scientific">Nitratidesulfovibrio vulgaris (strain DP4)</name>
    <name type="common">Desulfovibrio vulgaris</name>
    <dbReference type="NCBI Taxonomy" id="391774"/>
    <lineage>
        <taxon>Bacteria</taxon>
        <taxon>Pseudomonadati</taxon>
        <taxon>Thermodesulfobacteriota</taxon>
        <taxon>Desulfovibrionia</taxon>
        <taxon>Desulfovibrionales</taxon>
        <taxon>Desulfovibrionaceae</taxon>
        <taxon>Nitratidesulfovibrio</taxon>
    </lineage>
</organism>
<dbReference type="UniPathway" id="UPA00094"/>
<dbReference type="InterPro" id="IPR057326">
    <property type="entry name" value="KR_dom"/>
</dbReference>
<dbReference type="NCBIfam" id="NF005559">
    <property type="entry name" value="PRK07231.1"/>
    <property type="match status" value="1"/>
</dbReference>
<keyword evidence="5 12" id="KW-0276">Fatty acid metabolism</keyword>
<dbReference type="PRINTS" id="PR00081">
    <property type="entry name" value="GDHRDH"/>
</dbReference>
<evidence type="ECO:0000256" key="8">
    <source>
        <dbReference type="ARBA" id="ARBA00023098"/>
    </source>
</evidence>
<keyword evidence="7 12" id="KW-0560">Oxidoreductase</keyword>
<evidence type="ECO:0000256" key="4">
    <source>
        <dbReference type="ARBA" id="ARBA00022516"/>
    </source>
</evidence>
<comment type="catalytic activity">
    <reaction evidence="12">
        <text>a (3R)-hydroxyacyl-[ACP] + NADP(+) = a 3-oxoacyl-[ACP] + NADPH + H(+)</text>
        <dbReference type="Rhea" id="RHEA:17397"/>
        <dbReference type="Rhea" id="RHEA-COMP:9916"/>
        <dbReference type="Rhea" id="RHEA-COMP:9945"/>
        <dbReference type="ChEBI" id="CHEBI:15378"/>
        <dbReference type="ChEBI" id="CHEBI:57783"/>
        <dbReference type="ChEBI" id="CHEBI:58349"/>
        <dbReference type="ChEBI" id="CHEBI:78776"/>
        <dbReference type="ChEBI" id="CHEBI:78827"/>
        <dbReference type="EC" id="1.1.1.100"/>
    </reaction>
</comment>
<dbReference type="InterPro" id="IPR011284">
    <property type="entry name" value="3oxo_ACP_reduc"/>
</dbReference>
<feature type="binding site" evidence="11">
    <location>
        <begin position="167"/>
        <end position="171"/>
    </location>
    <ligand>
        <name>NADP(+)</name>
        <dbReference type="ChEBI" id="CHEBI:58349"/>
    </ligand>
</feature>
<keyword evidence="9 12" id="KW-0275">Fatty acid biosynthesis</keyword>
<dbReference type="SMART" id="SM00822">
    <property type="entry name" value="PKS_KR"/>
    <property type="match status" value="1"/>
</dbReference>
<evidence type="ECO:0000256" key="10">
    <source>
        <dbReference type="PIRSR" id="PIRSR611284-1"/>
    </source>
</evidence>
<gene>
    <name evidence="14" type="ordered locus">Dvul_1851</name>
</gene>
<evidence type="ECO:0000256" key="12">
    <source>
        <dbReference type="RuleBase" id="RU366074"/>
    </source>
</evidence>